<feature type="region of interest" description="Disordered" evidence="1">
    <location>
        <begin position="331"/>
        <end position="355"/>
    </location>
</feature>
<sequence length="462" mass="47273">MPLAFPGGSPLLFASNLHVDGHAQMVLMTLISGFGDAVQGRKSPSLWRVLLALLILAPSGAHAQTRNVTVSQSDTSKVVYTGEWTKVNDSRSEGGNHRVAAGAGATATFTFTGVAVYFQAPLFPFPIQSNVSLDGKRGTVLDLQDHDSPERKNASATVASGVIERGVWTNLQNVKHTVRVTVPIGNTAAVVDAFIVTECTGSVCTPSTSTTSGTTSTTTNTANTASTTSSPDTSDDDGIDWSTVTQTVTTLEDLGTVTHTVIVVTPDITSTARGSSSSNTGRSSASSTNSSNRSLAIGFGVAFGVIILALIIGVAVWLWRRNRLMEEAEREQAAGGAGAPTETREVPPAPPVPAAAPARALVGGAAAAGVLGRGEVGKKDRPASIGGGTDSGAGGSILGRPGVVGGESVGGSGTATPDPSANMAGIGARRISQRRHSYTGTFSPFSQPEPWDESFGSASKDR</sequence>
<dbReference type="Gene3D" id="2.60.120.260">
    <property type="entry name" value="Galactose-binding domain-like"/>
    <property type="match status" value="1"/>
</dbReference>
<keyword evidence="2" id="KW-0812">Transmembrane</keyword>
<dbReference type="AlphaFoldDB" id="A0A8H5C5L4"/>
<proteinExistence type="predicted"/>
<feature type="region of interest" description="Disordered" evidence="1">
    <location>
        <begin position="205"/>
        <end position="239"/>
    </location>
</feature>
<dbReference type="OrthoDB" id="3234968at2759"/>
<evidence type="ECO:0000313" key="4">
    <source>
        <dbReference type="Proteomes" id="UP000541558"/>
    </source>
</evidence>
<keyword evidence="4" id="KW-1185">Reference proteome</keyword>
<dbReference type="Gene3D" id="1.20.5.510">
    <property type="entry name" value="Single helix bin"/>
    <property type="match status" value="1"/>
</dbReference>
<organism evidence="3 4">
    <name type="scientific">Ephemerocybe angulata</name>
    <dbReference type="NCBI Taxonomy" id="980116"/>
    <lineage>
        <taxon>Eukaryota</taxon>
        <taxon>Fungi</taxon>
        <taxon>Dikarya</taxon>
        <taxon>Basidiomycota</taxon>
        <taxon>Agaricomycotina</taxon>
        <taxon>Agaricomycetes</taxon>
        <taxon>Agaricomycetidae</taxon>
        <taxon>Agaricales</taxon>
        <taxon>Agaricineae</taxon>
        <taxon>Psathyrellaceae</taxon>
        <taxon>Ephemerocybe</taxon>
    </lineage>
</organism>
<evidence type="ECO:0000313" key="3">
    <source>
        <dbReference type="EMBL" id="KAF5334387.1"/>
    </source>
</evidence>
<keyword evidence="2" id="KW-0472">Membrane</keyword>
<evidence type="ECO:0000256" key="2">
    <source>
        <dbReference type="SAM" id="Phobius"/>
    </source>
</evidence>
<accession>A0A8H5C5L4</accession>
<dbReference type="EMBL" id="JAACJK010000070">
    <property type="protein sequence ID" value="KAF5334387.1"/>
    <property type="molecule type" value="Genomic_DNA"/>
</dbReference>
<feature type="compositionally biased region" description="Gly residues" evidence="1">
    <location>
        <begin position="385"/>
        <end position="413"/>
    </location>
</feature>
<gene>
    <name evidence="3" type="ORF">D9611_013550</name>
</gene>
<feature type="transmembrane region" description="Helical" evidence="2">
    <location>
        <begin position="295"/>
        <end position="319"/>
    </location>
</feature>
<feature type="region of interest" description="Disordered" evidence="1">
    <location>
        <begin position="373"/>
        <end position="462"/>
    </location>
</feature>
<feature type="compositionally biased region" description="Low complexity" evidence="1">
    <location>
        <begin position="205"/>
        <end position="232"/>
    </location>
</feature>
<protein>
    <submittedName>
        <fullName evidence="3">Uncharacterized protein</fullName>
    </submittedName>
</protein>
<evidence type="ECO:0000256" key="1">
    <source>
        <dbReference type="SAM" id="MobiDB-lite"/>
    </source>
</evidence>
<keyword evidence="2" id="KW-1133">Transmembrane helix</keyword>
<dbReference type="Proteomes" id="UP000541558">
    <property type="component" value="Unassembled WGS sequence"/>
</dbReference>
<feature type="region of interest" description="Disordered" evidence="1">
    <location>
        <begin position="270"/>
        <end position="291"/>
    </location>
</feature>
<name>A0A8H5C5L4_9AGAR</name>
<reference evidence="3 4" key="1">
    <citation type="journal article" date="2020" name="ISME J.">
        <title>Uncovering the hidden diversity of litter-decomposition mechanisms in mushroom-forming fungi.</title>
        <authorList>
            <person name="Floudas D."/>
            <person name="Bentzer J."/>
            <person name="Ahren D."/>
            <person name="Johansson T."/>
            <person name="Persson P."/>
            <person name="Tunlid A."/>
        </authorList>
    </citation>
    <scope>NUCLEOTIDE SEQUENCE [LARGE SCALE GENOMIC DNA]</scope>
    <source>
        <strain evidence="3 4">CBS 175.51</strain>
    </source>
</reference>
<comment type="caution">
    <text evidence="3">The sequence shown here is derived from an EMBL/GenBank/DDBJ whole genome shotgun (WGS) entry which is preliminary data.</text>
</comment>